<protein>
    <recommendedName>
        <fullName evidence="3">DUF1918 domain-containing protein</fullName>
    </recommendedName>
</protein>
<evidence type="ECO:0000313" key="2">
    <source>
        <dbReference type="Proteomes" id="UP000643279"/>
    </source>
</evidence>
<evidence type="ECO:0008006" key="3">
    <source>
        <dbReference type="Google" id="ProtNLM"/>
    </source>
</evidence>
<keyword evidence="2" id="KW-1185">Reference proteome</keyword>
<dbReference type="Proteomes" id="UP000643279">
    <property type="component" value="Unassembled WGS sequence"/>
</dbReference>
<dbReference type="EMBL" id="BMFW01000024">
    <property type="protein sequence ID" value="GGI00037.1"/>
    <property type="molecule type" value="Genomic_DNA"/>
</dbReference>
<evidence type="ECO:0000313" key="1">
    <source>
        <dbReference type="EMBL" id="GGI00037.1"/>
    </source>
</evidence>
<proteinExistence type="predicted"/>
<organism evidence="1 2">
    <name type="scientific">Arthrobacter liuii</name>
    <dbReference type="NCBI Taxonomy" id="1476996"/>
    <lineage>
        <taxon>Bacteria</taxon>
        <taxon>Bacillati</taxon>
        <taxon>Actinomycetota</taxon>
        <taxon>Actinomycetes</taxon>
        <taxon>Micrococcales</taxon>
        <taxon>Micrococcaceae</taxon>
        <taxon>Arthrobacter</taxon>
    </lineage>
</organism>
<comment type="caution">
    <text evidence="1">The sequence shown here is derived from an EMBL/GenBank/DDBJ whole genome shotgun (WGS) entry which is preliminary data.</text>
</comment>
<accession>A0ABQ2AZB7</accession>
<gene>
    <name evidence="1" type="ORF">GCM10007170_36260</name>
</gene>
<name>A0ABQ2AZB7_9MICC</name>
<reference evidence="2" key="1">
    <citation type="journal article" date="2019" name="Int. J. Syst. Evol. Microbiol.">
        <title>The Global Catalogue of Microorganisms (GCM) 10K type strain sequencing project: providing services to taxonomists for standard genome sequencing and annotation.</title>
        <authorList>
            <consortium name="The Broad Institute Genomics Platform"/>
            <consortium name="The Broad Institute Genome Sequencing Center for Infectious Disease"/>
            <person name="Wu L."/>
            <person name="Ma J."/>
        </authorList>
    </citation>
    <scope>NUCLEOTIDE SEQUENCE [LARGE SCALE GENOMIC DNA]</scope>
    <source>
        <strain evidence="2">CGMCC 1.12778</strain>
    </source>
</reference>
<sequence>MDDTEMLPARPAADWTHLRPGQPVTVAENGHPARTGTIDAVTTDASILWVRLPGIAPRRMFLHTDPVDIRSAH</sequence>